<keyword evidence="8" id="KW-0966">Cell projection</keyword>
<organism evidence="8 9">
    <name type="scientific">Microbacterium saperdae</name>
    <dbReference type="NCBI Taxonomy" id="69368"/>
    <lineage>
        <taxon>Bacteria</taxon>
        <taxon>Bacillati</taxon>
        <taxon>Actinomycetota</taxon>
        <taxon>Actinomycetes</taxon>
        <taxon>Micrococcales</taxon>
        <taxon>Microbacteriaceae</taxon>
        <taxon>Microbacterium</taxon>
    </lineage>
</organism>
<feature type="domain" description="Flagellar assembly protein FliH/Type III secretion system HrpE" evidence="7">
    <location>
        <begin position="76"/>
        <end position="195"/>
    </location>
</feature>
<dbReference type="GO" id="GO:0044781">
    <property type="term" value="P:bacterial-type flagellum organization"/>
    <property type="evidence" value="ECO:0007669"/>
    <property type="project" value="UniProtKB-KW"/>
</dbReference>
<dbReference type="EMBL" id="VFOX01000001">
    <property type="protein sequence ID" value="TQL85944.1"/>
    <property type="molecule type" value="Genomic_DNA"/>
</dbReference>
<keyword evidence="5" id="KW-0653">Protein transport</keyword>
<dbReference type="AlphaFoldDB" id="A0A543BM99"/>
<dbReference type="GO" id="GO:0015031">
    <property type="term" value="P:protein transport"/>
    <property type="evidence" value="ECO:0007669"/>
    <property type="project" value="UniProtKB-KW"/>
</dbReference>
<evidence type="ECO:0000256" key="1">
    <source>
        <dbReference type="ARBA" id="ARBA00003041"/>
    </source>
</evidence>
<dbReference type="Pfam" id="PF02108">
    <property type="entry name" value="FliH"/>
    <property type="match status" value="1"/>
</dbReference>
<gene>
    <name evidence="8" type="ORF">FB560_1581</name>
</gene>
<name>A0A543BM99_9MICO</name>
<dbReference type="InterPro" id="IPR051472">
    <property type="entry name" value="T3SS_Stator/FliH"/>
</dbReference>
<protein>
    <submittedName>
        <fullName evidence="8">Flagellar assembly protein FliH</fullName>
    </submittedName>
</protein>
<evidence type="ECO:0000259" key="7">
    <source>
        <dbReference type="Pfam" id="PF02108"/>
    </source>
</evidence>
<comment type="similarity">
    <text evidence="2">Belongs to the FliH family.</text>
</comment>
<dbReference type="Proteomes" id="UP000317209">
    <property type="component" value="Unassembled WGS sequence"/>
</dbReference>
<dbReference type="RefSeq" id="WP_141871849.1">
    <property type="nucleotide sequence ID" value="NZ_VFOX01000001.1"/>
</dbReference>
<evidence type="ECO:0000256" key="4">
    <source>
        <dbReference type="ARBA" id="ARBA00022795"/>
    </source>
</evidence>
<evidence type="ECO:0000256" key="5">
    <source>
        <dbReference type="ARBA" id="ARBA00022927"/>
    </source>
</evidence>
<evidence type="ECO:0000256" key="2">
    <source>
        <dbReference type="ARBA" id="ARBA00006602"/>
    </source>
</evidence>
<reference evidence="8 9" key="1">
    <citation type="submission" date="2019-06" db="EMBL/GenBank/DDBJ databases">
        <title>Sequencing the genomes of 1000 actinobacteria strains.</title>
        <authorList>
            <person name="Klenk H.-P."/>
        </authorList>
    </citation>
    <scope>NUCLEOTIDE SEQUENCE [LARGE SCALE GENOMIC DNA]</scope>
    <source>
        <strain evidence="8 9">DSM 20169</strain>
    </source>
</reference>
<keyword evidence="8" id="KW-0282">Flagellum</keyword>
<evidence type="ECO:0000313" key="8">
    <source>
        <dbReference type="EMBL" id="TQL85944.1"/>
    </source>
</evidence>
<sequence length="215" mass="23139">MTRSDTAFTPLVVPRVGETPTDLRGEADRARIRGYAEGFAEGRRIALDEARSQNVIDQTHAAQERALYLERRSSALRAVHEAAEAFDLRAEELAALTADRIEELAVDLARAILCVELSDPARSASHALRRALAEMPVQRWTRVTFSPQDGAILREDADAEGTLDGIEMRVAASVGQGGAVVEVADGAVDTRIAQALARAAAALRGDGDEHDEARS</sequence>
<dbReference type="PANTHER" id="PTHR34982:SF1">
    <property type="entry name" value="FLAGELLAR ASSEMBLY PROTEIN FLIH"/>
    <property type="match status" value="1"/>
</dbReference>
<comment type="caution">
    <text evidence="8">The sequence shown here is derived from an EMBL/GenBank/DDBJ whole genome shotgun (WGS) entry which is preliminary data.</text>
</comment>
<evidence type="ECO:0000256" key="6">
    <source>
        <dbReference type="ARBA" id="ARBA00023225"/>
    </source>
</evidence>
<keyword evidence="9" id="KW-1185">Reference proteome</keyword>
<evidence type="ECO:0000256" key="3">
    <source>
        <dbReference type="ARBA" id="ARBA00022448"/>
    </source>
</evidence>
<dbReference type="PANTHER" id="PTHR34982">
    <property type="entry name" value="YOP PROTEINS TRANSLOCATION PROTEIN L"/>
    <property type="match status" value="1"/>
</dbReference>
<keyword evidence="3" id="KW-0813">Transport</keyword>
<keyword evidence="8" id="KW-0969">Cilium</keyword>
<keyword evidence="4" id="KW-1005">Bacterial flagellum biogenesis</keyword>
<proteinExistence type="inferred from homology"/>
<keyword evidence="6" id="KW-1006">Bacterial flagellum protein export</keyword>
<dbReference type="OrthoDB" id="5070771at2"/>
<comment type="function">
    <text evidence="1">Needed for flagellar regrowth and assembly.</text>
</comment>
<dbReference type="GO" id="GO:0005829">
    <property type="term" value="C:cytosol"/>
    <property type="evidence" value="ECO:0007669"/>
    <property type="project" value="TreeGrafter"/>
</dbReference>
<dbReference type="InterPro" id="IPR018035">
    <property type="entry name" value="Flagellar_FliH/T3SS_HrpE"/>
</dbReference>
<accession>A0A543BM99</accession>
<evidence type="ECO:0000313" key="9">
    <source>
        <dbReference type="Proteomes" id="UP000317209"/>
    </source>
</evidence>